<dbReference type="AlphaFoldDB" id="A0A5S3VCP0"/>
<name>A0A5S3VCP0_9GAMM</name>
<protein>
    <submittedName>
        <fullName evidence="1">Uncharacterized protein</fullName>
    </submittedName>
</protein>
<dbReference type="EMBL" id="PNBW01000129">
    <property type="protein sequence ID" value="TMO70567.1"/>
    <property type="molecule type" value="Genomic_DNA"/>
</dbReference>
<evidence type="ECO:0000313" key="2">
    <source>
        <dbReference type="EMBL" id="TMO70567.1"/>
    </source>
</evidence>
<accession>A0A5S3VCP0</accession>
<keyword evidence="3" id="KW-1185">Reference proteome</keyword>
<dbReference type="EMBL" id="PNBX01000010">
    <property type="protein sequence ID" value="TMO69854.1"/>
    <property type="molecule type" value="Genomic_DNA"/>
</dbReference>
<proteinExistence type="predicted"/>
<dbReference type="Proteomes" id="UP000307217">
    <property type="component" value="Unassembled WGS sequence"/>
</dbReference>
<gene>
    <name evidence="1" type="ORF">CWC19_03620</name>
    <name evidence="2" type="ORF">CWC20_19545</name>
</gene>
<evidence type="ECO:0000313" key="4">
    <source>
        <dbReference type="Proteomes" id="UP000307217"/>
    </source>
</evidence>
<sequence>MGSFYDLKRHLIMNDEGGLLAVKVTRMQFLCSSEVN</sequence>
<evidence type="ECO:0000313" key="3">
    <source>
        <dbReference type="Proteomes" id="UP000307164"/>
    </source>
</evidence>
<reference evidence="1" key="3">
    <citation type="submission" date="2019-09" db="EMBL/GenBank/DDBJ databases">
        <title>Co-occurence of chitin degradation, pigmentation and bioactivity in marine Pseudoalteromonas.</title>
        <authorList>
            <person name="Sonnenschein E.C."/>
            <person name="Bech P.K."/>
        </authorList>
    </citation>
    <scope>NUCLEOTIDE SEQUENCE</scope>
    <source>
        <strain evidence="1">S3790</strain>
        <strain evidence="2 3">S3895</strain>
    </source>
</reference>
<evidence type="ECO:0000313" key="1">
    <source>
        <dbReference type="EMBL" id="TMO69854.1"/>
    </source>
</evidence>
<reference evidence="4" key="2">
    <citation type="submission" date="2019-06" db="EMBL/GenBank/DDBJ databases">
        <title>Co-occurence of chitin degradation, pigmentation and bioactivity in marine Pseudoalteromonas.</title>
        <authorList>
            <person name="Sonnenschein E.C."/>
            <person name="Bech P.K."/>
        </authorList>
    </citation>
    <scope>NUCLEOTIDE SEQUENCE [LARGE SCALE GENOMIC DNA]</scope>
    <source>
        <strain evidence="4">S3790</strain>
    </source>
</reference>
<dbReference type="Proteomes" id="UP000307164">
    <property type="component" value="Unassembled WGS sequence"/>
</dbReference>
<organism evidence="1 4">
    <name type="scientific">Pseudoalteromonas aurantia</name>
    <dbReference type="NCBI Taxonomy" id="43654"/>
    <lineage>
        <taxon>Bacteria</taxon>
        <taxon>Pseudomonadati</taxon>
        <taxon>Pseudomonadota</taxon>
        <taxon>Gammaproteobacteria</taxon>
        <taxon>Alteromonadales</taxon>
        <taxon>Pseudoalteromonadaceae</taxon>
        <taxon>Pseudoalteromonas</taxon>
    </lineage>
</organism>
<comment type="caution">
    <text evidence="1">The sequence shown here is derived from an EMBL/GenBank/DDBJ whole genome shotgun (WGS) entry which is preliminary data.</text>
</comment>
<reference evidence="1 4" key="1">
    <citation type="submission" date="2018-01" db="EMBL/GenBank/DDBJ databases">
        <authorList>
            <person name="Paulsen S."/>
            <person name="Gram L.K."/>
        </authorList>
    </citation>
    <scope>NUCLEOTIDE SEQUENCE [LARGE SCALE GENOMIC DNA]</scope>
    <source>
        <strain evidence="1 4">S3790</strain>
        <strain evidence="2">S3895</strain>
    </source>
</reference>